<evidence type="ECO:0000256" key="1">
    <source>
        <dbReference type="ARBA" id="ARBA00004651"/>
    </source>
</evidence>
<dbReference type="PROSITE" id="PS00211">
    <property type="entry name" value="ABC_TRANSPORTER_1"/>
    <property type="match status" value="1"/>
</dbReference>
<dbReference type="PANTHER" id="PTHR43394:SF1">
    <property type="entry name" value="ATP-BINDING CASSETTE SUB-FAMILY B MEMBER 10, MITOCHONDRIAL"/>
    <property type="match status" value="1"/>
</dbReference>
<dbReference type="InterPro" id="IPR003593">
    <property type="entry name" value="AAA+_ATPase"/>
</dbReference>
<keyword evidence="5 7" id="KW-1133">Transmembrane helix</keyword>
<dbReference type="Pfam" id="PF00664">
    <property type="entry name" value="ABC_membrane"/>
    <property type="match status" value="1"/>
</dbReference>
<dbReference type="Pfam" id="PF00005">
    <property type="entry name" value="ABC_tran"/>
    <property type="match status" value="1"/>
</dbReference>
<keyword evidence="11" id="KW-1185">Reference proteome</keyword>
<evidence type="ECO:0000256" key="7">
    <source>
        <dbReference type="SAM" id="Phobius"/>
    </source>
</evidence>
<keyword evidence="4 10" id="KW-0067">ATP-binding</keyword>
<dbReference type="SMART" id="SM00382">
    <property type="entry name" value="AAA"/>
    <property type="match status" value="1"/>
</dbReference>
<dbReference type="Proteomes" id="UP000515871">
    <property type="component" value="Chromosome"/>
</dbReference>
<reference evidence="10 11" key="1">
    <citation type="submission" date="2020-08" db="EMBL/GenBank/DDBJ databases">
        <title>Novel species in genus Aeromicrobium.</title>
        <authorList>
            <person name="Zhang G."/>
        </authorList>
    </citation>
    <scope>NUCLEOTIDE SEQUENCE [LARGE SCALE GENOMIC DNA]</scope>
    <source>
        <strain evidence="11">zg-629</strain>
    </source>
</reference>
<dbReference type="PANTHER" id="PTHR43394">
    <property type="entry name" value="ATP-DEPENDENT PERMEASE MDL1, MITOCHONDRIAL"/>
    <property type="match status" value="1"/>
</dbReference>
<evidence type="ECO:0000256" key="5">
    <source>
        <dbReference type="ARBA" id="ARBA00022989"/>
    </source>
</evidence>
<evidence type="ECO:0000313" key="11">
    <source>
        <dbReference type="Proteomes" id="UP000515871"/>
    </source>
</evidence>
<feature type="transmembrane region" description="Helical" evidence="7">
    <location>
        <begin position="12"/>
        <end position="34"/>
    </location>
</feature>
<dbReference type="InterPro" id="IPR011527">
    <property type="entry name" value="ABC1_TM_dom"/>
</dbReference>
<dbReference type="InterPro" id="IPR036640">
    <property type="entry name" value="ABC1_TM_sf"/>
</dbReference>
<dbReference type="Gene3D" id="1.20.1560.10">
    <property type="entry name" value="ABC transporter type 1, transmembrane domain"/>
    <property type="match status" value="1"/>
</dbReference>
<evidence type="ECO:0000313" key="10">
    <source>
        <dbReference type="EMBL" id="QNL95743.1"/>
    </source>
</evidence>
<evidence type="ECO:0000259" key="9">
    <source>
        <dbReference type="PROSITE" id="PS50929"/>
    </source>
</evidence>
<protein>
    <submittedName>
        <fullName evidence="10">ABC transporter ATP-binding protein</fullName>
    </submittedName>
</protein>
<proteinExistence type="predicted"/>
<sequence>MLIALLRHHLRPYRVSILVVCLFQLIQTVATLYLPGLNADIIDEGVAQGDVGHIWQVGGLMLGVTVLQVVCNVVAVFVGSRVAMAVGRDLRREVFGKVQSFGSREVASFGPPTLITRNTNDVQQVQLLLFMGLTMMVAAPITGIGGLVLALREDVPLSGVFLIVLPVLAISLGLIIARMRPLFRLMQVRIDTLNQIMREQITGVRVVRAFVREDQEAARFAEANELNRQVAVGAGRLMSSFFPLLMGIMNLSVVLVLWWGGSRVGAGDLQIGQLTAFQQYLIQTLMAVMMATFMFMLWPRSEVSAERITEVLSTEPAIDLDPEVPSVDLVGGRVDVEGAAFAYPGAEHAVVEDVSFIARPGQTTAIVGSTGSGKTTVLGLVARLFDVTAGRVLIDGLDIRDVRPADVWRAVGLVPQKALLFSGTIADNLRFGRADATDDELWDALRIAQAEDFVRAMPDGLESSVSQGGSNFSGGQRQRLAIARAVVKRPRIYLFDDSFSALDYATDAALRSALKPVTADAAVLIVAQRISTIRQAERIVVLDEGRVVGTGTHDELMDDCEVYREIVLSQLSPEEAR</sequence>
<dbReference type="Gene3D" id="3.40.50.300">
    <property type="entry name" value="P-loop containing nucleotide triphosphate hydrolases"/>
    <property type="match status" value="1"/>
</dbReference>
<feature type="transmembrane region" description="Helical" evidence="7">
    <location>
        <begin position="127"/>
        <end position="151"/>
    </location>
</feature>
<feature type="transmembrane region" description="Helical" evidence="7">
    <location>
        <begin position="280"/>
        <end position="298"/>
    </location>
</feature>
<evidence type="ECO:0000256" key="2">
    <source>
        <dbReference type="ARBA" id="ARBA00022692"/>
    </source>
</evidence>
<dbReference type="PROSITE" id="PS50929">
    <property type="entry name" value="ABC_TM1F"/>
    <property type="match status" value="1"/>
</dbReference>
<dbReference type="EMBL" id="CP060587">
    <property type="protein sequence ID" value="QNL95743.1"/>
    <property type="molecule type" value="Genomic_DNA"/>
</dbReference>
<evidence type="ECO:0000256" key="4">
    <source>
        <dbReference type="ARBA" id="ARBA00022840"/>
    </source>
</evidence>
<feature type="transmembrane region" description="Helical" evidence="7">
    <location>
        <begin position="157"/>
        <end position="177"/>
    </location>
</feature>
<feature type="domain" description="ABC transmembrane type-1" evidence="9">
    <location>
        <begin position="18"/>
        <end position="300"/>
    </location>
</feature>
<keyword evidence="3" id="KW-0547">Nucleotide-binding</keyword>
<keyword evidence="6 7" id="KW-0472">Membrane</keyword>
<evidence type="ECO:0000259" key="8">
    <source>
        <dbReference type="PROSITE" id="PS50893"/>
    </source>
</evidence>
<gene>
    <name evidence="10" type="ORF">H9L21_07550</name>
</gene>
<feature type="domain" description="ABC transporter" evidence="8">
    <location>
        <begin position="334"/>
        <end position="569"/>
    </location>
</feature>
<dbReference type="GO" id="GO:0005524">
    <property type="term" value="F:ATP binding"/>
    <property type="evidence" value="ECO:0007669"/>
    <property type="project" value="UniProtKB-KW"/>
</dbReference>
<dbReference type="InterPro" id="IPR039421">
    <property type="entry name" value="Type_1_exporter"/>
</dbReference>
<evidence type="ECO:0000256" key="6">
    <source>
        <dbReference type="ARBA" id="ARBA00023136"/>
    </source>
</evidence>
<keyword evidence="2 7" id="KW-0812">Transmembrane</keyword>
<feature type="transmembrane region" description="Helical" evidence="7">
    <location>
        <begin position="54"/>
        <end position="78"/>
    </location>
</feature>
<dbReference type="RefSeq" id="WP_187411912.1">
    <property type="nucleotide sequence ID" value="NZ_CP060587.1"/>
</dbReference>
<dbReference type="PROSITE" id="PS50893">
    <property type="entry name" value="ABC_TRANSPORTER_2"/>
    <property type="match status" value="1"/>
</dbReference>
<evidence type="ECO:0000256" key="3">
    <source>
        <dbReference type="ARBA" id="ARBA00022741"/>
    </source>
</evidence>
<dbReference type="InterPro" id="IPR017871">
    <property type="entry name" value="ABC_transporter-like_CS"/>
</dbReference>
<accession>A0ABX6SXC9</accession>
<dbReference type="SUPFAM" id="SSF52540">
    <property type="entry name" value="P-loop containing nucleoside triphosphate hydrolases"/>
    <property type="match status" value="1"/>
</dbReference>
<dbReference type="InterPro" id="IPR003439">
    <property type="entry name" value="ABC_transporter-like_ATP-bd"/>
</dbReference>
<name>A0ABX6SXC9_9ACTN</name>
<organism evidence="10 11">
    <name type="scientific">Aeromicrobium senzhongii</name>
    <dbReference type="NCBI Taxonomy" id="2663859"/>
    <lineage>
        <taxon>Bacteria</taxon>
        <taxon>Bacillati</taxon>
        <taxon>Actinomycetota</taxon>
        <taxon>Actinomycetes</taxon>
        <taxon>Propionibacteriales</taxon>
        <taxon>Nocardioidaceae</taxon>
        <taxon>Aeromicrobium</taxon>
    </lineage>
</organism>
<dbReference type="CDD" id="cd18548">
    <property type="entry name" value="ABC_6TM_Tm287_like"/>
    <property type="match status" value="1"/>
</dbReference>
<dbReference type="InterPro" id="IPR027417">
    <property type="entry name" value="P-loop_NTPase"/>
</dbReference>
<comment type="subcellular location">
    <subcellularLocation>
        <location evidence="1">Cell membrane</location>
        <topology evidence="1">Multi-pass membrane protein</topology>
    </subcellularLocation>
</comment>
<dbReference type="SUPFAM" id="SSF90123">
    <property type="entry name" value="ABC transporter transmembrane region"/>
    <property type="match status" value="1"/>
</dbReference>
<feature type="transmembrane region" description="Helical" evidence="7">
    <location>
        <begin position="241"/>
        <end position="260"/>
    </location>
</feature>